<name>A0A1Y2E3K0_9PEZI</name>
<accession>A0A1Y2E3K0</accession>
<dbReference type="Pfam" id="PF00128">
    <property type="entry name" value="Alpha-amylase"/>
    <property type="match status" value="1"/>
</dbReference>
<dbReference type="SMART" id="SM00642">
    <property type="entry name" value="Aamy"/>
    <property type="match status" value="1"/>
</dbReference>
<protein>
    <submittedName>
        <fullName evidence="3">Putative alpha amylase, catalytic domain subfamily</fullName>
    </submittedName>
</protein>
<dbReference type="GeneID" id="63774443"/>
<evidence type="ECO:0000259" key="2">
    <source>
        <dbReference type="SMART" id="SM00642"/>
    </source>
</evidence>
<comment type="similarity">
    <text evidence="1">Belongs to the glycosyl hydrolase 13 family.</text>
</comment>
<dbReference type="GO" id="GO:0009313">
    <property type="term" value="P:oligosaccharide catabolic process"/>
    <property type="evidence" value="ECO:0007669"/>
    <property type="project" value="TreeGrafter"/>
</dbReference>
<dbReference type="Proteomes" id="UP000193689">
    <property type="component" value="Unassembled WGS sequence"/>
</dbReference>
<dbReference type="InterPro" id="IPR006047">
    <property type="entry name" value="GH13_cat_dom"/>
</dbReference>
<sequence>MASSETMYGLDLLDRCKDHFLLWMPGLELSSDPPQLVLGTYDAATQTFTQVVHEPLSQAPDTTDLWQLAPSSARLSLSDGAVYHYWFEVEDTSPDKRGKMHVTDPFAHTVDYRKGLPWKARQADIERTAANNYLVIYELPASWAKEGTDERGPKVDVGTLADVRALFDPKAVGDMFRSVETVNTGAILLDLGINALELLPLADTKTRDEWGYASAHYFAVDTDLGSSSQLVGLVDLLHEKGIRFFTDVVMAFGHDPYGYIDFDQYHLRPDDEKDNPDAYQSHTSGVLRDAYGGQSWRYLKTTKTYDPETGQKRDVHPSWAFHQAHLTRWMTDFGVDGLRLDSVNNVGNWDFVRSYKEKSWSLFNSRYAYPDTSRFLVVGEEFSMPVEMISSGYLNALWNDPFQVRVRAAILGKSARGDNFEWTIRKMIDCTLNASVPFTDGAQAINYITFHDVEGIRKERLCNFLENNQIWDKEKRAKLAFACLLTAVGIPMIFAGEEFCDEHDLPIQEKQVDPVNYSRKSEPWRSDVFEDVANLVKFRKKTLALGDVDTEFIHVDSSRGGKIMAWKRGAQGHAPVVVVANFSGESTPGQEYYVPNWPDRERDDWREITQGRAVPREWVGREPLMEWEAKIYTY</sequence>
<keyword evidence="4" id="KW-1185">Reference proteome</keyword>
<dbReference type="InParanoid" id="A0A1Y2E3K0"/>
<evidence type="ECO:0000256" key="1">
    <source>
        <dbReference type="ARBA" id="ARBA00008061"/>
    </source>
</evidence>
<dbReference type="InterPro" id="IPR017853">
    <property type="entry name" value="GH"/>
</dbReference>
<dbReference type="Gene3D" id="3.20.20.80">
    <property type="entry name" value="Glycosidases"/>
    <property type="match status" value="1"/>
</dbReference>
<reference evidence="3 4" key="1">
    <citation type="submission" date="2016-07" db="EMBL/GenBank/DDBJ databases">
        <title>Pervasive Adenine N6-methylation of Active Genes in Fungi.</title>
        <authorList>
            <consortium name="DOE Joint Genome Institute"/>
            <person name="Mondo S.J."/>
            <person name="Dannebaum R.O."/>
            <person name="Kuo R.C."/>
            <person name="Labutti K."/>
            <person name="Haridas S."/>
            <person name="Kuo A."/>
            <person name="Salamov A."/>
            <person name="Ahrendt S.R."/>
            <person name="Lipzen A."/>
            <person name="Sullivan W."/>
            <person name="Andreopoulos W.B."/>
            <person name="Clum A."/>
            <person name="Lindquist E."/>
            <person name="Daum C."/>
            <person name="Ramamoorthy G.K."/>
            <person name="Gryganskyi A."/>
            <person name="Culley D."/>
            <person name="Magnuson J.K."/>
            <person name="James T.Y."/>
            <person name="O'Malley M.A."/>
            <person name="Stajich J.E."/>
            <person name="Spatafora J.W."/>
            <person name="Visel A."/>
            <person name="Grigoriev I.V."/>
        </authorList>
    </citation>
    <scope>NUCLEOTIDE SEQUENCE [LARGE SCALE GENOMIC DNA]</scope>
    <source>
        <strain evidence="3 4">CBS 129021</strain>
    </source>
</reference>
<feature type="domain" description="Glycosyl hydrolase family 13 catalytic" evidence="2">
    <location>
        <begin position="139"/>
        <end position="539"/>
    </location>
</feature>
<dbReference type="EMBL" id="MCFJ01000005">
    <property type="protein sequence ID" value="ORY66130.1"/>
    <property type="molecule type" value="Genomic_DNA"/>
</dbReference>
<dbReference type="OrthoDB" id="1740265at2759"/>
<evidence type="ECO:0000313" key="4">
    <source>
        <dbReference type="Proteomes" id="UP000193689"/>
    </source>
</evidence>
<proteinExistence type="inferred from homology"/>
<dbReference type="GO" id="GO:0004556">
    <property type="term" value="F:alpha-amylase activity"/>
    <property type="evidence" value="ECO:0007669"/>
    <property type="project" value="TreeGrafter"/>
</dbReference>
<organism evidence="3 4">
    <name type="scientific">Pseudomassariella vexata</name>
    <dbReference type="NCBI Taxonomy" id="1141098"/>
    <lineage>
        <taxon>Eukaryota</taxon>
        <taxon>Fungi</taxon>
        <taxon>Dikarya</taxon>
        <taxon>Ascomycota</taxon>
        <taxon>Pezizomycotina</taxon>
        <taxon>Sordariomycetes</taxon>
        <taxon>Xylariomycetidae</taxon>
        <taxon>Amphisphaeriales</taxon>
        <taxon>Pseudomassariaceae</taxon>
        <taxon>Pseudomassariella</taxon>
    </lineage>
</organism>
<dbReference type="AlphaFoldDB" id="A0A1Y2E3K0"/>
<dbReference type="PANTHER" id="PTHR10357">
    <property type="entry name" value="ALPHA-AMYLASE FAMILY MEMBER"/>
    <property type="match status" value="1"/>
</dbReference>
<dbReference type="STRING" id="1141098.A0A1Y2E3K0"/>
<gene>
    <name evidence="3" type="ORF">BCR38DRAFT_408099</name>
</gene>
<dbReference type="SUPFAM" id="SSF51445">
    <property type="entry name" value="(Trans)glycosidases"/>
    <property type="match status" value="1"/>
</dbReference>
<evidence type="ECO:0000313" key="3">
    <source>
        <dbReference type="EMBL" id="ORY66130.1"/>
    </source>
</evidence>
<comment type="caution">
    <text evidence="3">The sequence shown here is derived from an EMBL/GenBank/DDBJ whole genome shotgun (WGS) entry which is preliminary data.</text>
</comment>
<dbReference type="RefSeq" id="XP_040717094.1">
    <property type="nucleotide sequence ID" value="XM_040858231.1"/>
</dbReference>
<dbReference type="PANTHER" id="PTHR10357:SF179">
    <property type="entry name" value="NEUTRAL AND BASIC AMINO ACID TRANSPORT PROTEIN RBAT"/>
    <property type="match status" value="1"/>
</dbReference>